<keyword evidence="3" id="KW-0808">Transferase</keyword>
<dbReference type="InterPro" id="IPR020965">
    <property type="entry name" value="Prenyltransferase_CloQ"/>
</dbReference>
<sequence>MPALSLGLERLCADVEAAAALAGASFSREVTRNVLKSYPRFFTSSAVSFRTSTRKPEKRELNVRFVELETPEDPYAVALAEGLIHRSGHPIDDLFEQVQRNVPILGYGLDFGVAYGVEKIWPFFPHRPQPLEVLRTLPSLPQSVQAHSGFLVEHDLTDLSLFALDYRSRSVNLYFMCRPGHFSTGQLGDLLGGLGFEHPGEELLEHCTRAVPIYFTFRWDRPRIERVCFGVIAPGPGQLPTHFHPIIGQFAAGVPFATERRNFIYSVTLSREETFIKVENDYSGTMTALMQVF</sequence>
<dbReference type="SUPFAM" id="SSF143492">
    <property type="entry name" value="Prenyltransferase-like"/>
    <property type="match status" value="1"/>
</dbReference>
<dbReference type="Proteomes" id="UP000663090">
    <property type="component" value="Chromosome"/>
</dbReference>
<name>A0ABX7N9E9_9BACT</name>
<dbReference type="InterPro" id="IPR033964">
    <property type="entry name" value="ABBA"/>
</dbReference>
<dbReference type="RefSeq" id="WP_206716751.1">
    <property type="nucleotide sequence ID" value="NZ_CP071091.1"/>
</dbReference>
<dbReference type="CDD" id="cd13931">
    <property type="entry name" value="PT-CloQ_NphB"/>
    <property type="match status" value="1"/>
</dbReference>
<dbReference type="SFLD" id="SFLDG01163">
    <property type="entry name" value="II"/>
    <property type="match status" value="1"/>
</dbReference>
<organism evidence="4 5">
    <name type="scientific">Myxococcus landrumensis</name>
    <dbReference type="NCBI Taxonomy" id="2813577"/>
    <lineage>
        <taxon>Bacteria</taxon>
        <taxon>Pseudomonadati</taxon>
        <taxon>Myxococcota</taxon>
        <taxon>Myxococcia</taxon>
        <taxon>Myxococcales</taxon>
        <taxon>Cystobacterineae</taxon>
        <taxon>Myxococcaceae</taxon>
        <taxon>Myxococcus</taxon>
    </lineage>
</organism>
<proteinExistence type="inferred from homology"/>
<evidence type="ECO:0000256" key="1">
    <source>
        <dbReference type="ARBA" id="ARBA00005368"/>
    </source>
</evidence>
<dbReference type="InterPro" id="IPR036239">
    <property type="entry name" value="PrenylTrfase-like_sf"/>
</dbReference>
<evidence type="ECO:0000256" key="2">
    <source>
        <dbReference type="ARBA" id="ARBA00022602"/>
    </source>
</evidence>
<keyword evidence="2" id="KW-0637">Prenyltransferase</keyword>
<dbReference type="SFLD" id="SFLDS00036">
    <property type="entry name" value="Aromatic_Prenyltransferase"/>
    <property type="match status" value="1"/>
</dbReference>
<dbReference type="EMBL" id="CP071091">
    <property type="protein sequence ID" value="QSQ15009.1"/>
    <property type="molecule type" value="Genomic_DNA"/>
</dbReference>
<evidence type="ECO:0000313" key="4">
    <source>
        <dbReference type="EMBL" id="QSQ15009.1"/>
    </source>
</evidence>
<dbReference type="Pfam" id="PF11468">
    <property type="entry name" value="PTase_Orf2"/>
    <property type="match status" value="1"/>
</dbReference>
<keyword evidence="5" id="KW-1185">Reference proteome</keyword>
<gene>
    <name evidence="4" type="ORF">JY572_02685</name>
</gene>
<accession>A0ABX7N9E9</accession>
<evidence type="ECO:0000313" key="5">
    <source>
        <dbReference type="Proteomes" id="UP000663090"/>
    </source>
</evidence>
<reference evidence="4 5" key="1">
    <citation type="submission" date="2021-02" db="EMBL/GenBank/DDBJ databases">
        <title>De Novo genome assembly of isolated myxobacteria.</title>
        <authorList>
            <person name="Stevens D.C."/>
        </authorList>
    </citation>
    <scope>NUCLEOTIDE SEQUENCE [LARGE SCALE GENOMIC DNA]</scope>
    <source>
        <strain evidence="4 5">SCHIC003</strain>
    </source>
</reference>
<evidence type="ECO:0000256" key="3">
    <source>
        <dbReference type="ARBA" id="ARBA00022679"/>
    </source>
</evidence>
<protein>
    <submittedName>
        <fullName evidence="4">Uncharacterized protein</fullName>
    </submittedName>
</protein>
<comment type="similarity">
    <text evidence="1">Belongs to the aromatic prenyltransferase family.</text>
</comment>